<dbReference type="AlphaFoldDB" id="L1IK34"/>
<dbReference type="Proteomes" id="UP000011087">
    <property type="component" value="Unassembled WGS sequence"/>
</dbReference>
<dbReference type="RefSeq" id="XP_005823452.1">
    <property type="nucleotide sequence ID" value="XM_005823395.1"/>
</dbReference>
<accession>L1IK34</accession>
<evidence type="ECO:0000313" key="4">
    <source>
        <dbReference type="EnsemblProtists" id="EKX36472"/>
    </source>
</evidence>
<keyword evidence="5" id="KW-1185">Reference proteome</keyword>
<gene>
    <name evidence="3" type="ORF">GUITHDRAFT_145741</name>
</gene>
<evidence type="ECO:0000256" key="1">
    <source>
        <dbReference type="SAM" id="MobiDB-lite"/>
    </source>
</evidence>
<dbReference type="EnsemblProtists" id="EKX36472">
    <property type="protein sequence ID" value="EKX36472"/>
    <property type="gene ID" value="GUITHDRAFT_145741"/>
</dbReference>
<sequence length="535" mass="59932">MSPARCLLVLAMLSTASSLDPLSPHACNCGMCGKDAMVEELLLQRQRKMMKLETLVLGSSQVLAERDTVALRTRWVDLNEEQEAAAQSLAASMRAEFPGCHDELEMRQGEWISFTCRLSDCKVLKSLSGCMSVGEKSKFRVPNSIVPALCREMFVHGMSLISFQSDGTDFLPCSTDLNRLLSMNNQPPASLVQQGAACLEVFVICRDMSPVRHLCDVYWKSLSVVRNNSANSTEDKGKVAKIRKAAGDNFWLHLPQDPDGAAGTQNPLLSNEDNIKLAMRKRRGDEQQMKLPMGVWVAVVSLMGEGTSIECLCPTDTQQGTFKTSSSSSLPHSVPQPENFTRYRVRLLSWSEVSVMRLEERTFNHARRRRRRCRIRAQIESRIGFQPANQDPRSILQGPDPLATSTVPLPSALRSFFDLGDQLCECLQEMMIGDVYVVAIPSRALDDKFLSWSTSIKDYRILKACLLDDKNLGANVHSEPSSGNDEVDQDEEEEEREEPEEELEHFLLYKVKILEAIPSFQLPPQGPHPPQQWSI</sequence>
<name>L1IK34_GUITC</name>
<feature type="region of interest" description="Disordered" evidence="1">
    <location>
        <begin position="474"/>
        <end position="502"/>
    </location>
</feature>
<reference evidence="3 5" key="1">
    <citation type="journal article" date="2012" name="Nature">
        <title>Algal genomes reveal evolutionary mosaicism and the fate of nucleomorphs.</title>
        <authorList>
            <consortium name="DOE Joint Genome Institute"/>
            <person name="Curtis B.A."/>
            <person name="Tanifuji G."/>
            <person name="Burki F."/>
            <person name="Gruber A."/>
            <person name="Irimia M."/>
            <person name="Maruyama S."/>
            <person name="Arias M.C."/>
            <person name="Ball S.G."/>
            <person name="Gile G.H."/>
            <person name="Hirakawa Y."/>
            <person name="Hopkins J.F."/>
            <person name="Kuo A."/>
            <person name="Rensing S.A."/>
            <person name="Schmutz J."/>
            <person name="Symeonidi A."/>
            <person name="Elias M."/>
            <person name="Eveleigh R.J."/>
            <person name="Herman E.K."/>
            <person name="Klute M.J."/>
            <person name="Nakayama T."/>
            <person name="Obornik M."/>
            <person name="Reyes-Prieto A."/>
            <person name="Armbrust E.V."/>
            <person name="Aves S.J."/>
            <person name="Beiko R.G."/>
            <person name="Coutinho P."/>
            <person name="Dacks J.B."/>
            <person name="Durnford D.G."/>
            <person name="Fast N.M."/>
            <person name="Green B.R."/>
            <person name="Grisdale C.J."/>
            <person name="Hempel F."/>
            <person name="Henrissat B."/>
            <person name="Hoppner M.P."/>
            <person name="Ishida K."/>
            <person name="Kim E."/>
            <person name="Koreny L."/>
            <person name="Kroth P.G."/>
            <person name="Liu Y."/>
            <person name="Malik S.B."/>
            <person name="Maier U.G."/>
            <person name="McRose D."/>
            <person name="Mock T."/>
            <person name="Neilson J.A."/>
            <person name="Onodera N.T."/>
            <person name="Poole A.M."/>
            <person name="Pritham E.J."/>
            <person name="Richards T.A."/>
            <person name="Rocap G."/>
            <person name="Roy S.W."/>
            <person name="Sarai C."/>
            <person name="Schaack S."/>
            <person name="Shirato S."/>
            <person name="Slamovits C.H."/>
            <person name="Spencer D.F."/>
            <person name="Suzuki S."/>
            <person name="Worden A.Z."/>
            <person name="Zauner S."/>
            <person name="Barry K."/>
            <person name="Bell C."/>
            <person name="Bharti A.K."/>
            <person name="Crow J.A."/>
            <person name="Grimwood J."/>
            <person name="Kramer R."/>
            <person name="Lindquist E."/>
            <person name="Lucas S."/>
            <person name="Salamov A."/>
            <person name="McFadden G.I."/>
            <person name="Lane C.E."/>
            <person name="Keeling P.J."/>
            <person name="Gray M.W."/>
            <person name="Grigoriev I.V."/>
            <person name="Archibald J.M."/>
        </authorList>
    </citation>
    <scope>NUCLEOTIDE SEQUENCE</scope>
    <source>
        <strain evidence="3 5">CCMP2712</strain>
    </source>
</reference>
<reference evidence="4" key="3">
    <citation type="submission" date="2016-03" db="UniProtKB">
        <authorList>
            <consortium name="EnsemblProtists"/>
        </authorList>
    </citation>
    <scope>IDENTIFICATION</scope>
</reference>
<feature type="compositionally biased region" description="Acidic residues" evidence="1">
    <location>
        <begin position="485"/>
        <end position="502"/>
    </location>
</feature>
<feature type="chain" id="PRO_5008770107" evidence="2">
    <location>
        <begin position="19"/>
        <end position="535"/>
    </location>
</feature>
<dbReference type="KEGG" id="gtt:GUITHDRAFT_145741"/>
<proteinExistence type="predicted"/>
<evidence type="ECO:0000256" key="2">
    <source>
        <dbReference type="SAM" id="SignalP"/>
    </source>
</evidence>
<dbReference type="PaxDb" id="55529-EKX36472"/>
<protein>
    <submittedName>
        <fullName evidence="3 4">Uncharacterized protein</fullName>
    </submittedName>
</protein>
<organism evidence="3">
    <name type="scientific">Guillardia theta (strain CCMP2712)</name>
    <name type="common">Cryptophyte</name>
    <dbReference type="NCBI Taxonomy" id="905079"/>
    <lineage>
        <taxon>Eukaryota</taxon>
        <taxon>Cryptophyceae</taxon>
        <taxon>Pyrenomonadales</taxon>
        <taxon>Geminigeraceae</taxon>
        <taxon>Guillardia</taxon>
    </lineage>
</organism>
<evidence type="ECO:0000313" key="3">
    <source>
        <dbReference type="EMBL" id="EKX36472.1"/>
    </source>
</evidence>
<keyword evidence="2" id="KW-0732">Signal</keyword>
<dbReference type="EMBL" id="JH993073">
    <property type="protein sequence ID" value="EKX36472.1"/>
    <property type="molecule type" value="Genomic_DNA"/>
</dbReference>
<feature type="signal peptide" evidence="2">
    <location>
        <begin position="1"/>
        <end position="18"/>
    </location>
</feature>
<dbReference type="GeneID" id="17293213"/>
<evidence type="ECO:0000313" key="5">
    <source>
        <dbReference type="Proteomes" id="UP000011087"/>
    </source>
</evidence>
<dbReference type="HOGENOM" id="CLU_509468_0_0_1"/>
<reference evidence="5" key="2">
    <citation type="submission" date="2012-11" db="EMBL/GenBank/DDBJ databases">
        <authorList>
            <person name="Kuo A."/>
            <person name="Curtis B.A."/>
            <person name="Tanifuji G."/>
            <person name="Burki F."/>
            <person name="Gruber A."/>
            <person name="Irimia M."/>
            <person name="Maruyama S."/>
            <person name="Arias M.C."/>
            <person name="Ball S.G."/>
            <person name="Gile G.H."/>
            <person name="Hirakawa Y."/>
            <person name="Hopkins J.F."/>
            <person name="Rensing S.A."/>
            <person name="Schmutz J."/>
            <person name="Symeonidi A."/>
            <person name="Elias M."/>
            <person name="Eveleigh R.J."/>
            <person name="Herman E.K."/>
            <person name="Klute M.J."/>
            <person name="Nakayama T."/>
            <person name="Obornik M."/>
            <person name="Reyes-Prieto A."/>
            <person name="Armbrust E.V."/>
            <person name="Aves S.J."/>
            <person name="Beiko R.G."/>
            <person name="Coutinho P."/>
            <person name="Dacks J.B."/>
            <person name="Durnford D.G."/>
            <person name="Fast N.M."/>
            <person name="Green B.R."/>
            <person name="Grisdale C."/>
            <person name="Hempe F."/>
            <person name="Henrissat B."/>
            <person name="Hoppner M.P."/>
            <person name="Ishida K.-I."/>
            <person name="Kim E."/>
            <person name="Koreny L."/>
            <person name="Kroth P.G."/>
            <person name="Liu Y."/>
            <person name="Malik S.-B."/>
            <person name="Maier U.G."/>
            <person name="McRose D."/>
            <person name="Mock T."/>
            <person name="Neilson J.A."/>
            <person name="Onodera N.T."/>
            <person name="Poole A.M."/>
            <person name="Pritham E.J."/>
            <person name="Richards T.A."/>
            <person name="Rocap G."/>
            <person name="Roy S.W."/>
            <person name="Sarai C."/>
            <person name="Schaack S."/>
            <person name="Shirato S."/>
            <person name="Slamovits C.H."/>
            <person name="Spencer D.F."/>
            <person name="Suzuki S."/>
            <person name="Worden A.Z."/>
            <person name="Zauner S."/>
            <person name="Barry K."/>
            <person name="Bell C."/>
            <person name="Bharti A.K."/>
            <person name="Crow J.A."/>
            <person name="Grimwood J."/>
            <person name="Kramer R."/>
            <person name="Lindquist E."/>
            <person name="Lucas S."/>
            <person name="Salamov A."/>
            <person name="McFadden G.I."/>
            <person name="Lane C.E."/>
            <person name="Keeling P.J."/>
            <person name="Gray M.W."/>
            <person name="Grigoriev I.V."/>
            <person name="Archibald J.M."/>
        </authorList>
    </citation>
    <scope>NUCLEOTIDE SEQUENCE</scope>
    <source>
        <strain evidence="5">CCMP2712</strain>
    </source>
</reference>